<evidence type="ECO:0000313" key="1">
    <source>
        <dbReference type="EMBL" id="MDC0666445.1"/>
    </source>
</evidence>
<sequence length="94" mass="10563">MIYAERRAKGWVEPCVLELLVSRHVRLELDERVKALTEDRSVFRTANLVGVASLQMSYLSTVPIIVGRASLSDDMPESMAEETLGSFPLDPRRS</sequence>
<name>A0ABT5AYB7_9BACT</name>
<accession>A0ABT5AYB7</accession>
<protein>
    <submittedName>
        <fullName evidence="1">Uncharacterized protein</fullName>
    </submittedName>
</protein>
<proteinExistence type="predicted"/>
<organism evidence="1 2">
    <name type="scientific">Nannocystis radixulma</name>
    <dbReference type="NCBI Taxonomy" id="2995305"/>
    <lineage>
        <taxon>Bacteria</taxon>
        <taxon>Pseudomonadati</taxon>
        <taxon>Myxococcota</taxon>
        <taxon>Polyangia</taxon>
        <taxon>Nannocystales</taxon>
        <taxon>Nannocystaceae</taxon>
        <taxon>Nannocystis</taxon>
    </lineage>
</organism>
<comment type="caution">
    <text evidence="1">The sequence shown here is derived from an EMBL/GenBank/DDBJ whole genome shotgun (WGS) entry which is preliminary data.</text>
</comment>
<dbReference type="Proteomes" id="UP001217838">
    <property type="component" value="Unassembled WGS sequence"/>
</dbReference>
<dbReference type="EMBL" id="JAQNDN010000001">
    <property type="protein sequence ID" value="MDC0666445.1"/>
    <property type="molecule type" value="Genomic_DNA"/>
</dbReference>
<gene>
    <name evidence="1" type="ORF">POL58_01790</name>
</gene>
<evidence type="ECO:0000313" key="2">
    <source>
        <dbReference type="Proteomes" id="UP001217838"/>
    </source>
</evidence>
<reference evidence="1 2" key="1">
    <citation type="submission" date="2022-11" db="EMBL/GenBank/DDBJ databases">
        <title>Minimal conservation of predation-associated metabolite biosynthetic gene clusters underscores biosynthetic potential of Myxococcota including descriptions for ten novel species: Archangium lansinium sp. nov., Myxococcus landrumus sp. nov., Nannocystis bai.</title>
        <authorList>
            <person name="Ahearne A."/>
            <person name="Stevens C."/>
            <person name="Dowd S."/>
        </authorList>
    </citation>
    <scope>NUCLEOTIDE SEQUENCE [LARGE SCALE GENOMIC DNA]</scope>
    <source>
        <strain evidence="1 2">NCELM</strain>
    </source>
</reference>
<keyword evidence="2" id="KW-1185">Reference proteome</keyword>
<dbReference type="RefSeq" id="WP_271993998.1">
    <property type="nucleotide sequence ID" value="NZ_JAQNDN010000001.1"/>
</dbReference>